<feature type="compositionally biased region" description="Basic and acidic residues" evidence="1">
    <location>
        <begin position="77"/>
        <end position="93"/>
    </location>
</feature>
<evidence type="ECO:0000313" key="2">
    <source>
        <dbReference type="EMBL" id="VDO81867.1"/>
    </source>
</evidence>
<dbReference type="EMBL" id="UZAJ01018328">
    <property type="protein sequence ID" value="VDO81867.1"/>
    <property type="molecule type" value="Genomic_DNA"/>
</dbReference>
<sequence>MEREACYLKKHKWQSEKGILGIKRMIILISSEFSDRSGSSLNTKAKKKKREEWESDSSEDDFDESDYVIDDDDDDVIEIKKTTPGDRKQRMEKSANISDLNSTNASVDESFAHSGDGNMGKFHEKMDDLFVNEKPSGSTAKSKDDKIKKAKSKKEATPKA</sequence>
<evidence type="ECO:0000256" key="1">
    <source>
        <dbReference type="SAM" id="MobiDB-lite"/>
    </source>
</evidence>
<organism evidence="4">
    <name type="scientific">Onchocerca flexuosa</name>
    <dbReference type="NCBI Taxonomy" id="387005"/>
    <lineage>
        <taxon>Eukaryota</taxon>
        <taxon>Metazoa</taxon>
        <taxon>Ecdysozoa</taxon>
        <taxon>Nematoda</taxon>
        <taxon>Chromadorea</taxon>
        <taxon>Rhabditida</taxon>
        <taxon>Spirurina</taxon>
        <taxon>Spiruromorpha</taxon>
        <taxon>Filarioidea</taxon>
        <taxon>Onchocercidae</taxon>
        <taxon>Onchocerca</taxon>
    </lineage>
</organism>
<name>A0A183HX79_9BILA</name>
<feature type="region of interest" description="Disordered" evidence="1">
    <location>
        <begin position="36"/>
        <end position="160"/>
    </location>
</feature>
<reference evidence="2 3" key="2">
    <citation type="submission" date="2018-11" db="EMBL/GenBank/DDBJ databases">
        <authorList>
            <consortium name="Pathogen Informatics"/>
        </authorList>
    </citation>
    <scope>NUCLEOTIDE SEQUENCE [LARGE SCALE GENOMIC DNA]</scope>
</reference>
<dbReference type="AlphaFoldDB" id="A0A183HX79"/>
<accession>A0A183HX79</accession>
<feature type="compositionally biased region" description="Acidic residues" evidence="1">
    <location>
        <begin position="53"/>
        <end position="76"/>
    </location>
</feature>
<dbReference type="STRING" id="387005.A0A183HX79"/>
<gene>
    <name evidence="2" type="ORF">OFLC_LOCUS12093</name>
</gene>
<feature type="compositionally biased region" description="Polar residues" evidence="1">
    <location>
        <begin position="95"/>
        <end position="107"/>
    </location>
</feature>
<reference evidence="4" key="1">
    <citation type="submission" date="2016-06" db="UniProtKB">
        <authorList>
            <consortium name="WormBaseParasite"/>
        </authorList>
    </citation>
    <scope>IDENTIFICATION</scope>
</reference>
<keyword evidence="3" id="KW-1185">Reference proteome</keyword>
<proteinExistence type="predicted"/>
<dbReference type="WBParaSite" id="OFLC_0001209101-mRNA-1">
    <property type="protein sequence ID" value="OFLC_0001209101-mRNA-1"/>
    <property type="gene ID" value="OFLC_0001209101"/>
</dbReference>
<evidence type="ECO:0000313" key="3">
    <source>
        <dbReference type="Proteomes" id="UP000267606"/>
    </source>
</evidence>
<dbReference type="Proteomes" id="UP000267606">
    <property type="component" value="Unassembled WGS sequence"/>
</dbReference>
<protein>
    <submittedName>
        <fullName evidence="4">NUC153 domain-containing protein</fullName>
    </submittedName>
</protein>
<evidence type="ECO:0000313" key="4">
    <source>
        <dbReference type="WBParaSite" id="OFLC_0001209101-mRNA-1"/>
    </source>
</evidence>
<feature type="compositionally biased region" description="Basic and acidic residues" evidence="1">
    <location>
        <begin position="141"/>
        <end position="160"/>
    </location>
</feature>